<keyword evidence="2" id="KW-1185">Reference proteome</keyword>
<dbReference type="Proteomes" id="UP000799772">
    <property type="component" value="Unassembled WGS sequence"/>
</dbReference>
<proteinExistence type="predicted"/>
<accession>A0A9P4I9E5</accession>
<evidence type="ECO:0000313" key="1">
    <source>
        <dbReference type="EMBL" id="KAF2095572.1"/>
    </source>
</evidence>
<sequence>MEEATLVDSFGPIVNITVGSGPGTFERETFAVREKVIRNASSYLARRKNLNGYMLPEHDPDAFKMVINYADKLLSRPNLSSHTLDAVVVEVITRSGVRYQGPLKDHVFDKLLSAFVLIKNLEIAELLAAVIRGVMNYQGRYGDEITMDMVRKIYAVSRPGDELRQWVVFAWSRQKPHAEGDEDARQCLEFINDLSRVPGPEANFVSWS</sequence>
<protein>
    <submittedName>
        <fullName evidence="1">Uncharacterized protein</fullName>
    </submittedName>
</protein>
<reference evidence="1" key="1">
    <citation type="journal article" date="2020" name="Stud. Mycol.">
        <title>101 Dothideomycetes genomes: a test case for predicting lifestyles and emergence of pathogens.</title>
        <authorList>
            <person name="Haridas S."/>
            <person name="Albert R."/>
            <person name="Binder M."/>
            <person name="Bloem J."/>
            <person name="Labutti K."/>
            <person name="Salamov A."/>
            <person name="Andreopoulos B."/>
            <person name="Baker S."/>
            <person name="Barry K."/>
            <person name="Bills G."/>
            <person name="Bluhm B."/>
            <person name="Cannon C."/>
            <person name="Castanera R."/>
            <person name="Culley D."/>
            <person name="Daum C."/>
            <person name="Ezra D."/>
            <person name="Gonzalez J."/>
            <person name="Henrissat B."/>
            <person name="Kuo A."/>
            <person name="Liang C."/>
            <person name="Lipzen A."/>
            <person name="Lutzoni F."/>
            <person name="Magnuson J."/>
            <person name="Mondo S."/>
            <person name="Nolan M."/>
            <person name="Ohm R."/>
            <person name="Pangilinan J."/>
            <person name="Park H.-J."/>
            <person name="Ramirez L."/>
            <person name="Alfaro M."/>
            <person name="Sun H."/>
            <person name="Tritt A."/>
            <person name="Yoshinaga Y."/>
            <person name="Zwiers L.-H."/>
            <person name="Turgeon B."/>
            <person name="Goodwin S."/>
            <person name="Spatafora J."/>
            <person name="Crous P."/>
            <person name="Grigoriev I."/>
        </authorList>
    </citation>
    <scope>NUCLEOTIDE SEQUENCE</scope>
    <source>
        <strain evidence="1">CBS 133067</strain>
    </source>
</reference>
<dbReference type="EMBL" id="ML978131">
    <property type="protein sequence ID" value="KAF2095572.1"/>
    <property type="molecule type" value="Genomic_DNA"/>
</dbReference>
<dbReference type="AlphaFoldDB" id="A0A9P4I9E5"/>
<name>A0A9P4I9E5_9PEZI</name>
<comment type="caution">
    <text evidence="1">The sequence shown here is derived from an EMBL/GenBank/DDBJ whole genome shotgun (WGS) entry which is preliminary data.</text>
</comment>
<evidence type="ECO:0000313" key="2">
    <source>
        <dbReference type="Proteomes" id="UP000799772"/>
    </source>
</evidence>
<organism evidence="1 2">
    <name type="scientific">Rhizodiscina lignyota</name>
    <dbReference type="NCBI Taxonomy" id="1504668"/>
    <lineage>
        <taxon>Eukaryota</taxon>
        <taxon>Fungi</taxon>
        <taxon>Dikarya</taxon>
        <taxon>Ascomycota</taxon>
        <taxon>Pezizomycotina</taxon>
        <taxon>Dothideomycetes</taxon>
        <taxon>Pleosporomycetidae</taxon>
        <taxon>Aulographales</taxon>
        <taxon>Rhizodiscinaceae</taxon>
        <taxon>Rhizodiscina</taxon>
    </lineage>
</organism>
<gene>
    <name evidence="1" type="ORF">NA57DRAFT_79291</name>
</gene>